<reference evidence="3" key="1">
    <citation type="submission" date="2011-05" db="EMBL/GenBank/DDBJ databases">
        <authorList>
            <person name="Richards S.R."/>
            <person name="Qu J."/>
            <person name="Jiang H."/>
            <person name="Jhangiani S.N."/>
            <person name="Agravi P."/>
            <person name="Goodspeed R."/>
            <person name="Gross S."/>
            <person name="Mandapat C."/>
            <person name="Jackson L."/>
            <person name="Mathew T."/>
            <person name="Pu L."/>
            <person name="Thornton R."/>
            <person name="Saada N."/>
            <person name="Wilczek-Boney K.B."/>
            <person name="Lee S."/>
            <person name="Kovar C."/>
            <person name="Wu Y."/>
            <person name="Scherer S.E."/>
            <person name="Worley K.C."/>
            <person name="Muzny D.M."/>
            <person name="Gibbs R."/>
        </authorList>
    </citation>
    <scope>NUCLEOTIDE SEQUENCE</scope>
    <source>
        <strain evidence="3">Brora</strain>
    </source>
</reference>
<dbReference type="EnsemblMetazoa" id="SMAR007343-RA">
    <property type="protein sequence ID" value="SMAR007343-PA"/>
    <property type="gene ID" value="SMAR007343"/>
</dbReference>
<sequence length="150" mass="16367">MFQMNDPRRTISDPTAQQLGRATAGANPIPPTNPATGPRVQNPGRCCLQKQIETPILEETGIPCAGPVAFRNPLAGSCDVDLKFRADVDLVEKFIPRNTPAYPPMSDPPCAEGSEDSSEFLVDKSSGAMLPVQYSPCFESWKRGGYQRER</sequence>
<accession>T1J1C5</accession>
<evidence type="ECO:0000256" key="1">
    <source>
        <dbReference type="SAM" id="MobiDB-lite"/>
    </source>
</evidence>
<name>T1J1C5_STRMM</name>
<feature type="region of interest" description="Disordered" evidence="1">
    <location>
        <begin position="1"/>
        <end position="42"/>
    </location>
</feature>
<dbReference type="AlphaFoldDB" id="T1J1C5"/>
<reference evidence="2" key="2">
    <citation type="submission" date="2015-02" db="UniProtKB">
        <authorList>
            <consortium name="EnsemblMetazoa"/>
        </authorList>
    </citation>
    <scope>IDENTIFICATION</scope>
</reference>
<organism evidence="2 3">
    <name type="scientific">Strigamia maritima</name>
    <name type="common">European centipede</name>
    <name type="synonym">Geophilus maritimus</name>
    <dbReference type="NCBI Taxonomy" id="126957"/>
    <lineage>
        <taxon>Eukaryota</taxon>
        <taxon>Metazoa</taxon>
        <taxon>Ecdysozoa</taxon>
        <taxon>Arthropoda</taxon>
        <taxon>Myriapoda</taxon>
        <taxon>Chilopoda</taxon>
        <taxon>Pleurostigmophora</taxon>
        <taxon>Geophilomorpha</taxon>
        <taxon>Linotaeniidae</taxon>
        <taxon>Strigamia</taxon>
    </lineage>
</organism>
<proteinExistence type="predicted"/>
<dbReference type="HOGENOM" id="CLU_1742826_0_0_1"/>
<protein>
    <submittedName>
        <fullName evidence="2">Uncharacterized protein</fullName>
    </submittedName>
</protein>
<evidence type="ECO:0000313" key="3">
    <source>
        <dbReference type="Proteomes" id="UP000014500"/>
    </source>
</evidence>
<evidence type="ECO:0000313" key="2">
    <source>
        <dbReference type="EnsemblMetazoa" id="SMAR007343-PA"/>
    </source>
</evidence>
<feature type="region of interest" description="Disordered" evidence="1">
    <location>
        <begin position="97"/>
        <end position="118"/>
    </location>
</feature>
<dbReference type="Proteomes" id="UP000014500">
    <property type="component" value="Unassembled WGS sequence"/>
</dbReference>
<feature type="compositionally biased region" description="Basic and acidic residues" evidence="1">
    <location>
        <begin position="1"/>
        <end position="11"/>
    </location>
</feature>
<dbReference type="EMBL" id="JH431783">
    <property type="status" value="NOT_ANNOTATED_CDS"/>
    <property type="molecule type" value="Genomic_DNA"/>
</dbReference>
<keyword evidence="3" id="KW-1185">Reference proteome</keyword>